<keyword evidence="1" id="KW-1133">Transmembrane helix</keyword>
<keyword evidence="1" id="KW-0472">Membrane</keyword>
<feature type="transmembrane region" description="Helical" evidence="1">
    <location>
        <begin position="145"/>
        <end position="164"/>
    </location>
</feature>
<evidence type="ECO:0000313" key="3">
    <source>
        <dbReference type="Proteomes" id="UP000184609"/>
    </source>
</evidence>
<dbReference type="EMBL" id="FRXN01000001">
    <property type="protein sequence ID" value="SHO59927.1"/>
    <property type="molecule type" value="Genomic_DNA"/>
</dbReference>
<dbReference type="STRING" id="1073327.SAMN04488108_0456"/>
<protein>
    <submittedName>
        <fullName evidence="2">Uncharacterized protein</fullName>
    </submittedName>
</protein>
<keyword evidence="3" id="KW-1185">Reference proteome</keyword>
<sequence length="196" mass="22128">MKVKDEHEGIDIAIIVVIVIYNLSLLLFTLFWLFTNAFVDAKSSLSDLTNFSINENITYGLFLSGVLGGAFYCLRAVYQRLGEAYTPIDLEDGKIKPNKTFNARVWFFWFLYRPIQGGVLALILLTLVNSSLITLETISEESFKSYYTLIALGFLAGFGSHELIHKIQEVIQVLFAKSNVKPSDTKQKIKNNKGEN</sequence>
<dbReference type="Proteomes" id="UP000184609">
    <property type="component" value="Unassembled WGS sequence"/>
</dbReference>
<proteinExistence type="predicted"/>
<feature type="transmembrane region" description="Helical" evidence="1">
    <location>
        <begin position="12"/>
        <end position="39"/>
    </location>
</feature>
<organism evidence="2 3">
    <name type="scientific">Algoriphagus zhangzhouensis</name>
    <dbReference type="NCBI Taxonomy" id="1073327"/>
    <lineage>
        <taxon>Bacteria</taxon>
        <taxon>Pseudomonadati</taxon>
        <taxon>Bacteroidota</taxon>
        <taxon>Cytophagia</taxon>
        <taxon>Cytophagales</taxon>
        <taxon>Cyclobacteriaceae</taxon>
        <taxon>Algoriphagus</taxon>
    </lineage>
</organism>
<accession>A0A1M7Z4Q6</accession>
<dbReference type="RefSeq" id="WP_073570124.1">
    <property type="nucleotide sequence ID" value="NZ_FRXN01000001.1"/>
</dbReference>
<gene>
    <name evidence="2" type="ORF">SAMN04488108_0456</name>
</gene>
<keyword evidence="1" id="KW-0812">Transmembrane</keyword>
<reference evidence="3" key="1">
    <citation type="submission" date="2016-12" db="EMBL/GenBank/DDBJ databases">
        <authorList>
            <person name="Varghese N."/>
            <person name="Submissions S."/>
        </authorList>
    </citation>
    <scope>NUCLEOTIDE SEQUENCE [LARGE SCALE GENOMIC DNA]</scope>
    <source>
        <strain evidence="3">DSM 25035</strain>
    </source>
</reference>
<name>A0A1M7Z4Q6_9BACT</name>
<evidence type="ECO:0000313" key="2">
    <source>
        <dbReference type="EMBL" id="SHO59927.1"/>
    </source>
</evidence>
<evidence type="ECO:0000256" key="1">
    <source>
        <dbReference type="SAM" id="Phobius"/>
    </source>
</evidence>
<feature type="transmembrane region" description="Helical" evidence="1">
    <location>
        <begin position="59"/>
        <end position="78"/>
    </location>
</feature>
<feature type="transmembrane region" description="Helical" evidence="1">
    <location>
        <begin position="105"/>
        <end position="125"/>
    </location>
</feature>
<dbReference type="OrthoDB" id="794091at2"/>
<dbReference type="AlphaFoldDB" id="A0A1M7Z4Q6"/>